<dbReference type="PROSITE" id="PS00376">
    <property type="entry name" value="ADOMET_SYNTHASE_1"/>
    <property type="match status" value="1"/>
</dbReference>
<evidence type="ECO:0000256" key="8">
    <source>
        <dbReference type="ARBA" id="ARBA00022723"/>
    </source>
</evidence>
<evidence type="ECO:0000256" key="6">
    <source>
        <dbReference type="ARBA" id="ARBA00022563"/>
    </source>
</evidence>
<evidence type="ECO:0000256" key="10">
    <source>
        <dbReference type="ARBA" id="ARBA00022840"/>
    </source>
</evidence>
<comment type="cofactor">
    <cofactor evidence="1">
        <name>Mg(2+)</name>
        <dbReference type="ChEBI" id="CHEBI:18420"/>
    </cofactor>
</comment>
<dbReference type="EC" id="2.5.1.6" evidence="5"/>
<keyword evidence="11" id="KW-0460">Magnesium</keyword>
<dbReference type="InterPro" id="IPR002133">
    <property type="entry name" value="S-AdoMet_synthetase"/>
</dbReference>
<dbReference type="InterPro" id="IPR022630">
    <property type="entry name" value="S-AdoMet_synt_C"/>
</dbReference>
<comment type="similarity">
    <text evidence="4">Belongs to the AdoMet synthase family.</text>
</comment>
<dbReference type="SUPFAM" id="SSF55973">
    <property type="entry name" value="S-adenosylmethionine synthetase"/>
    <property type="match status" value="3"/>
</dbReference>
<evidence type="ECO:0000259" key="13">
    <source>
        <dbReference type="Pfam" id="PF00438"/>
    </source>
</evidence>
<dbReference type="Gene3D" id="3.30.300.10">
    <property type="match status" value="3"/>
</dbReference>
<keyword evidence="7" id="KW-0808">Transferase</keyword>
<evidence type="ECO:0000256" key="12">
    <source>
        <dbReference type="ARBA" id="ARBA00022958"/>
    </source>
</evidence>
<reference evidence="16" key="1">
    <citation type="submission" date="2020-04" db="EMBL/GenBank/DDBJ databases">
        <authorList>
            <person name="Chiriac C."/>
            <person name="Salcher M."/>
            <person name="Ghai R."/>
            <person name="Kavagutti S V."/>
        </authorList>
    </citation>
    <scope>NUCLEOTIDE SEQUENCE</scope>
</reference>
<keyword evidence="8" id="KW-0479">Metal-binding</keyword>
<feature type="domain" description="S-adenosylmethionine synthetase C-terminal" evidence="15">
    <location>
        <begin position="225"/>
        <end position="361"/>
    </location>
</feature>
<dbReference type="InterPro" id="IPR022629">
    <property type="entry name" value="S-AdoMet_synt_central"/>
</dbReference>
<dbReference type="PROSITE" id="PS00377">
    <property type="entry name" value="ADOMET_SYNTHASE_2"/>
    <property type="match status" value="1"/>
</dbReference>
<dbReference type="Pfam" id="PF02772">
    <property type="entry name" value="S-AdoMet_synt_M"/>
    <property type="match status" value="1"/>
</dbReference>
<feature type="domain" description="S-adenosylmethionine synthetase central" evidence="14">
    <location>
        <begin position="111"/>
        <end position="223"/>
    </location>
</feature>
<dbReference type="NCBIfam" id="TIGR01034">
    <property type="entry name" value="metK"/>
    <property type="match status" value="1"/>
</dbReference>
<evidence type="ECO:0000256" key="2">
    <source>
        <dbReference type="ARBA" id="ARBA00001958"/>
    </source>
</evidence>
<keyword evidence="9" id="KW-0547">Nucleotide-binding</keyword>
<evidence type="ECO:0000256" key="3">
    <source>
        <dbReference type="ARBA" id="ARBA00005224"/>
    </source>
</evidence>
<feature type="domain" description="S-adenosylmethionine synthetase N-terminal" evidence="13">
    <location>
        <begin position="4"/>
        <end position="100"/>
    </location>
</feature>
<evidence type="ECO:0000256" key="1">
    <source>
        <dbReference type="ARBA" id="ARBA00001946"/>
    </source>
</evidence>
<comment type="cofactor">
    <cofactor evidence="2">
        <name>K(+)</name>
        <dbReference type="ChEBI" id="CHEBI:29103"/>
    </cofactor>
</comment>
<dbReference type="EMBL" id="LR796577">
    <property type="protein sequence ID" value="CAB4152270.1"/>
    <property type="molecule type" value="Genomic_DNA"/>
</dbReference>
<keyword evidence="10" id="KW-0067">ATP-binding</keyword>
<dbReference type="PIRSF" id="PIRSF000497">
    <property type="entry name" value="MAT"/>
    <property type="match status" value="1"/>
</dbReference>
<dbReference type="UniPathway" id="UPA00315">
    <property type="reaction ID" value="UER00080"/>
</dbReference>
<dbReference type="GO" id="GO:0046872">
    <property type="term" value="F:metal ion binding"/>
    <property type="evidence" value="ECO:0007669"/>
    <property type="project" value="UniProtKB-KW"/>
</dbReference>
<dbReference type="GO" id="GO:0004478">
    <property type="term" value="F:methionine adenosyltransferase activity"/>
    <property type="evidence" value="ECO:0007669"/>
    <property type="project" value="UniProtKB-EC"/>
</dbReference>
<evidence type="ECO:0000256" key="4">
    <source>
        <dbReference type="ARBA" id="ARBA00009685"/>
    </source>
</evidence>
<evidence type="ECO:0000256" key="9">
    <source>
        <dbReference type="ARBA" id="ARBA00022741"/>
    </source>
</evidence>
<evidence type="ECO:0000259" key="15">
    <source>
        <dbReference type="Pfam" id="PF02773"/>
    </source>
</evidence>
<organism evidence="16">
    <name type="scientific">uncultured Caudovirales phage</name>
    <dbReference type="NCBI Taxonomy" id="2100421"/>
    <lineage>
        <taxon>Viruses</taxon>
        <taxon>Duplodnaviria</taxon>
        <taxon>Heunggongvirae</taxon>
        <taxon>Uroviricota</taxon>
        <taxon>Caudoviricetes</taxon>
        <taxon>Peduoviridae</taxon>
        <taxon>Maltschvirus</taxon>
        <taxon>Maltschvirus maltsch</taxon>
    </lineage>
</organism>
<keyword evidence="6" id="KW-0554">One-carbon metabolism</keyword>
<accession>A0A6J5N4R5</accession>
<comment type="pathway">
    <text evidence="3">Amino-acid biosynthesis; S-adenosyl-L-methionine biosynthesis; S-adenosyl-L-methionine from L-methionine: step 1/1.</text>
</comment>
<dbReference type="Pfam" id="PF02773">
    <property type="entry name" value="S-AdoMet_synt_C"/>
    <property type="match status" value="1"/>
</dbReference>
<protein>
    <recommendedName>
        <fullName evidence="5">methionine adenosyltransferase</fullName>
        <ecNumber evidence="5">2.5.1.6</ecNumber>
    </recommendedName>
</protein>
<evidence type="ECO:0000259" key="14">
    <source>
        <dbReference type="Pfam" id="PF02772"/>
    </source>
</evidence>
<dbReference type="InterPro" id="IPR022636">
    <property type="entry name" value="S-AdoMet_synthetase_sfam"/>
</dbReference>
<dbReference type="GO" id="GO:0006556">
    <property type="term" value="P:S-adenosylmethionine biosynthetic process"/>
    <property type="evidence" value="ECO:0007669"/>
    <property type="project" value="UniProtKB-UniPathway"/>
</dbReference>
<keyword evidence="12" id="KW-0630">Potassium</keyword>
<evidence type="ECO:0000256" key="11">
    <source>
        <dbReference type="ARBA" id="ARBA00022842"/>
    </source>
</evidence>
<evidence type="ECO:0000256" key="5">
    <source>
        <dbReference type="ARBA" id="ARBA00012828"/>
    </source>
</evidence>
<dbReference type="CDD" id="cd18079">
    <property type="entry name" value="S-AdoMet_synt"/>
    <property type="match status" value="1"/>
</dbReference>
<gene>
    <name evidence="16" type="ORF">UFOVP613_6</name>
</gene>
<proteinExistence type="inferred from homology"/>
<dbReference type="InterPro" id="IPR022631">
    <property type="entry name" value="ADOMET_SYNTHASE_CS"/>
</dbReference>
<evidence type="ECO:0000313" key="16">
    <source>
        <dbReference type="EMBL" id="CAB4152270.1"/>
    </source>
</evidence>
<evidence type="ECO:0000256" key="7">
    <source>
        <dbReference type="ARBA" id="ARBA00022679"/>
    </source>
</evidence>
<dbReference type="PANTHER" id="PTHR11964">
    <property type="entry name" value="S-ADENOSYLMETHIONINE SYNTHETASE"/>
    <property type="match status" value="1"/>
</dbReference>
<dbReference type="Pfam" id="PF00438">
    <property type="entry name" value="S-AdoMet_synt_N"/>
    <property type="match status" value="1"/>
</dbReference>
<dbReference type="InterPro" id="IPR022628">
    <property type="entry name" value="S-AdoMet_synt_N"/>
</dbReference>
<dbReference type="GO" id="GO:0005524">
    <property type="term" value="F:ATP binding"/>
    <property type="evidence" value="ECO:0007669"/>
    <property type="project" value="UniProtKB-KW"/>
</dbReference>
<name>A0A6J5N4R5_9CAUD</name>
<sequence>MHKRLTTAESVRPGHPDKICDQIADAILDAHLLQDPSARCAVEVAVAGEEVWVFGEHALTGEVDVERIARQVLRDIGYDIATGISPDTCEVRVSLTRQSPDIAQALTGKRQGAGDQGIIYGFATREHRSYLPTAAFLAHHVLRKVSSAPELAGYLRPDGKAQVTLIGDPAEPVLHNLVISLQHEPADMDVLRWHVRAIALRALEEEGVDIANAPVLINPSGRFLLGGPRADSGLTGRKLAVDTYGGLARHGGGAFSGKDASKMDRAAAYAARHAAKNIVAARLARRAEVALAYAIGVADPVAVEVNTYGTGVLADDALAHLIQGLWDFSPQGIRDRFRLTEPTYRRTATWGHFTRPDLPWELLDSAEALRGLAG</sequence>
<dbReference type="GO" id="GO:0006730">
    <property type="term" value="P:one-carbon metabolic process"/>
    <property type="evidence" value="ECO:0007669"/>
    <property type="project" value="UniProtKB-KW"/>
</dbReference>